<evidence type="ECO:0000256" key="2">
    <source>
        <dbReference type="SAM" id="Phobius"/>
    </source>
</evidence>
<dbReference type="RefSeq" id="WP_204792831.1">
    <property type="nucleotide sequence ID" value="NZ_JACSNQ010000003.1"/>
</dbReference>
<keyword evidence="2" id="KW-0812">Transmembrane</keyword>
<feature type="transmembrane region" description="Helical" evidence="2">
    <location>
        <begin position="82"/>
        <end position="109"/>
    </location>
</feature>
<proteinExistence type="predicted"/>
<organism evidence="4 5">
    <name type="scientific">Olsenella profusa</name>
    <dbReference type="NCBI Taxonomy" id="138595"/>
    <lineage>
        <taxon>Bacteria</taxon>
        <taxon>Bacillati</taxon>
        <taxon>Actinomycetota</taxon>
        <taxon>Coriobacteriia</taxon>
        <taxon>Coriobacteriales</taxon>
        <taxon>Atopobiaceae</taxon>
        <taxon>Olsenella</taxon>
    </lineage>
</organism>
<feature type="transmembrane region" description="Helical" evidence="2">
    <location>
        <begin position="6"/>
        <end position="24"/>
    </location>
</feature>
<evidence type="ECO:0000313" key="4">
    <source>
        <dbReference type="EMBL" id="MBM6774481.1"/>
    </source>
</evidence>
<gene>
    <name evidence="4" type="ORF">H9X80_02830</name>
</gene>
<sequence>MIGLVSSAQVGLGLLFAALFFVPWNQRRGPAWAVVFGGVAAVLVVSELLNLEAVPGLVSLSVSAGLVLLWAIACFRCDVVHALFALTCAYTVQHMTSKFVYMIVMALLIDYQVPLPTLCPLVLLAVANVIVLVPVYLKFTRPYLHNGSITFNRMQTVVLLALFLGAAIFLSWVLEDTLDSSSSSYLTSYLCLNSLCVLLAVTVLCLELTNCSVKRLEGENDVLERLLEEDRVQYEQAQRDMEKINIRYHDLKQQYTHAQAEDRAELEAEMSELRPRYRTGNKALDVVLTEKSAACEKDGVQLVCSVDGQLLGGMRSYHVYSLFGNALDNAVECLSQVEDRSRRVVWLNVEPVGEMVVVRVENYTPSEPVVRGGSLVTTKEDAASHGYGMKSIRNVAEIYGGTAEFFVEDHLFRLVVTMPLAELRVHEQREDAA</sequence>
<dbReference type="SUPFAM" id="SSF55874">
    <property type="entry name" value="ATPase domain of HSP90 chaperone/DNA topoisomerase II/histidine kinase"/>
    <property type="match status" value="1"/>
</dbReference>
<feature type="transmembrane region" description="Helical" evidence="2">
    <location>
        <begin position="157"/>
        <end position="174"/>
    </location>
</feature>
<feature type="domain" description="Sensor histidine kinase NatK-like C-terminal" evidence="3">
    <location>
        <begin position="318"/>
        <end position="419"/>
    </location>
</feature>
<keyword evidence="2" id="KW-0472">Membrane</keyword>
<feature type="coiled-coil region" evidence="1">
    <location>
        <begin position="213"/>
        <end position="261"/>
    </location>
</feature>
<dbReference type="Gene3D" id="3.30.565.10">
    <property type="entry name" value="Histidine kinase-like ATPase, C-terminal domain"/>
    <property type="match status" value="1"/>
</dbReference>
<feature type="transmembrane region" description="Helical" evidence="2">
    <location>
        <begin position="31"/>
        <end position="51"/>
    </location>
</feature>
<keyword evidence="5" id="KW-1185">Reference proteome</keyword>
<feature type="transmembrane region" description="Helical" evidence="2">
    <location>
        <begin position="57"/>
        <end position="75"/>
    </location>
</feature>
<evidence type="ECO:0000256" key="1">
    <source>
        <dbReference type="SAM" id="Coils"/>
    </source>
</evidence>
<comment type="caution">
    <text evidence="4">The sequence shown here is derived from an EMBL/GenBank/DDBJ whole genome shotgun (WGS) entry which is preliminary data.</text>
</comment>
<protein>
    <submittedName>
        <fullName evidence="4">GHKL domain-containing protein</fullName>
    </submittedName>
</protein>
<dbReference type="CDD" id="cd16935">
    <property type="entry name" value="HATPase_AgrC-ComD-like"/>
    <property type="match status" value="1"/>
</dbReference>
<evidence type="ECO:0000313" key="5">
    <source>
        <dbReference type="Proteomes" id="UP000712527"/>
    </source>
</evidence>
<keyword evidence="2" id="KW-1133">Transmembrane helix</keyword>
<keyword evidence="1" id="KW-0175">Coiled coil</keyword>
<dbReference type="InterPro" id="IPR036890">
    <property type="entry name" value="HATPase_C_sf"/>
</dbReference>
<accession>A0ABS2F0I9</accession>
<dbReference type="EMBL" id="JACSNQ010000003">
    <property type="protein sequence ID" value="MBM6774481.1"/>
    <property type="molecule type" value="Genomic_DNA"/>
</dbReference>
<dbReference type="InterPro" id="IPR032834">
    <property type="entry name" value="NatK-like_C"/>
</dbReference>
<dbReference type="Pfam" id="PF14501">
    <property type="entry name" value="HATPase_c_5"/>
    <property type="match status" value="1"/>
</dbReference>
<evidence type="ECO:0000259" key="3">
    <source>
        <dbReference type="Pfam" id="PF14501"/>
    </source>
</evidence>
<feature type="transmembrane region" description="Helical" evidence="2">
    <location>
        <begin position="115"/>
        <end position="137"/>
    </location>
</feature>
<name>A0ABS2F0I9_9ACTN</name>
<feature type="transmembrane region" description="Helical" evidence="2">
    <location>
        <begin position="186"/>
        <end position="206"/>
    </location>
</feature>
<reference evidence="4 5" key="1">
    <citation type="journal article" date="2021" name="Sci. Rep.">
        <title>The distribution of antibiotic resistance genes in chicken gut microbiota commensals.</title>
        <authorList>
            <person name="Juricova H."/>
            <person name="Matiasovicova J."/>
            <person name="Kubasova T."/>
            <person name="Cejkova D."/>
            <person name="Rychlik I."/>
        </authorList>
    </citation>
    <scope>NUCLEOTIDE SEQUENCE [LARGE SCALE GENOMIC DNA]</scope>
    <source>
        <strain evidence="4 5">An794</strain>
    </source>
</reference>
<dbReference type="Proteomes" id="UP000712527">
    <property type="component" value="Unassembled WGS sequence"/>
</dbReference>